<feature type="compositionally biased region" description="Basic residues" evidence="1">
    <location>
        <begin position="110"/>
        <end position="132"/>
    </location>
</feature>
<comment type="caution">
    <text evidence="2">The sequence shown here is derived from an EMBL/GenBank/DDBJ whole genome shotgun (WGS) entry which is preliminary data.</text>
</comment>
<protein>
    <submittedName>
        <fullName evidence="2">Uncharacterized protein</fullName>
    </submittedName>
</protein>
<dbReference type="EMBL" id="BMAV01021703">
    <property type="protein sequence ID" value="GFY75999.1"/>
    <property type="molecule type" value="Genomic_DNA"/>
</dbReference>
<name>A0A8X6YQN1_9ARAC</name>
<keyword evidence="3" id="KW-1185">Reference proteome</keyword>
<feature type="region of interest" description="Disordered" evidence="1">
    <location>
        <begin position="97"/>
        <end position="132"/>
    </location>
</feature>
<gene>
    <name evidence="2" type="ORF">TNIN_213361</name>
</gene>
<evidence type="ECO:0000313" key="2">
    <source>
        <dbReference type="EMBL" id="GFY75999.1"/>
    </source>
</evidence>
<dbReference type="AlphaFoldDB" id="A0A8X6YQN1"/>
<accession>A0A8X6YQN1</accession>
<evidence type="ECO:0000256" key="1">
    <source>
        <dbReference type="SAM" id="MobiDB-lite"/>
    </source>
</evidence>
<proteinExistence type="predicted"/>
<feature type="compositionally biased region" description="Low complexity" evidence="1">
    <location>
        <begin position="97"/>
        <end position="107"/>
    </location>
</feature>
<organism evidence="2 3">
    <name type="scientific">Trichonephila inaurata madagascariensis</name>
    <dbReference type="NCBI Taxonomy" id="2747483"/>
    <lineage>
        <taxon>Eukaryota</taxon>
        <taxon>Metazoa</taxon>
        <taxon>Ecdysozoa</taxon>
        <taxon>Arthropoda</taxon>
        <taxon>Chelicerata</taxon>
        <taxon>Arachnida</taxon>
        <taxon>Araneae</taxon>
        <taxon>Araneomorphae</taxon>
        <taxon>Entelegynae</taxon>
        <taxon>Araneoidea</taxon>
        <taxon>Nephilidae</taxon>
        <taxon>Trichonephila</taxon>
        <taxon>Trichonephila inaurata</taxon>
    </lineage>
</organism>
<reference evidence="2" key="1">
    <citation type="submission" date="2020-08" db="EMBL/GenBank/DDBJ databases">
        <title>Multicomponent nature underlies the extraordinary mechanical properties of spider dragline silk.</title>
        <authorList>
            <person name="Kono N."/>
            <person name="Nakamura H."/>
            <person name="Mori M."/>
            <person name="Yoshida Y."/>
            <person name="Ohtoshi R."/>
            <person name="Malay A.D."/>
            <person name="Moran D.A.P."/>
            <person name="Tomita M."/>
            <person name="Numata K."/>
            <person name="Arakawa K."/>
        </authorList>
    </citation>
    <scope>NUCLEOTIDE SEQUENCE</scope>
</reference>
<sequence length="132" mass="15364">MKTNSTTQTTNNKINTFTQTISIQHDKKLKPLSCSKTIVHKQEYKIETLAHKPKMKRTSRRQLKTKIRKKTITATTNITRSTNLDDFNRYFDLEQLSVQSSSQSSDTQKPKKKKSGWRKLKKTVSKFTKSVK</sequence>
<evidence type="ECO:0000313" key="3">
    <source>
        <dbReference type="Proteomes" id="UP000886998"/>
    </source>
</evidence>
<dbReference type="Proteomes" id="UP000886998">
    <property type="component" value="Unassembled WGS sequence"/>
</dbReference>